<accession>A0A165KMP6</accession>
<dbReference type="AlphaFoldDB" id="A0A165KMP6"/>
<protein>
    <submittedName>
        <fullName evidence="1">Uncharacterized protein</fullName>
    </submittedName>
</protein>
<organism evidence="1 2">
    <name type="scientific">Daedalea quercina L-15889</name>
    <dbReference type="NCBI Taxonomy" id="1314783"/>
    <lineage>
        <taxon>Eukaryota</taxon>
        <taxon>Fungi</taxon>
        <taxon>Dikarya</taxon>
        <taxon>Basidiomycota</taxon>
        <taxon>Agaricomycotina</taxon>
        <taxon>Agaricomycetes</taxon>
        <taxon>Polyporales</taxon>
        <taxon>Fomitopsis</taxon>
    </lineage>
</organism>
<dbReference type="EMBL" id="KV429195">
    <property type="protein sequence ID" value="KZT63336.1"/>
    <property type="molecule type" value="Genomic_DNA"/>
</dbReference>
<evidence type="ECO:0000313" key="1">
    <source>
        <dbReference type="EMBL" id="KZT63336.1"/>
    </source>
</evidence>
<proteinExistence type="predicted"/>
<sequence>MSDRRPSVACVNRAKSNVVANSSATSITGGTWSTSPSSATVLLLGFHRATSRRTLKRSFGM</sequence>
<keyword evidence="2" id="KW-1185">Reference proteome</keyword>
<reference evidence="1 2" key="1">
    <citation type="journal article" date="2016" name="Mol. Biol. Evol.">
        <title>Comparative Genomics of Early-Diverging Mushroom-Forming Fungi Provides Insights into the Origins of Lignocellulose Decay Capabilities.</title>
        <authorList>
            <person name="Nagy L.G."/>
            <person name="Riley R."/>
            <person name="Tritt A."/>
            <person name="Adam C."/>
            <person name="Daum C."/>
            <person name="Floudas D."/>
            <person name="Sun H."/>
            <person name="Yadav J.S."/>
            <person name="Pangilinan J."/>
            <person name="Larsson K.H."/>
            <person name="Matsuura K."/>
            <person name="Barry K."/>
            <person name="Labutti K."/>
            <person name="Kuo R."/>
            <person name="Ohm R.A."/>
            <person name="Bhattacharya S.S."/>
            <person name="Shirouzu T."/>
            <person name="Yoshinaga Y."/>
            <person name="Martin F.M."/>
            <person name="Grigoriev I.V."/>
            <person name="Hibbett D.S."/>
        </authorList>
    </citation>
    <scope>NUCLEOTIDE SEQUENCE [LARGE SCALE GENOMIC DNA]</scope>
    <source>
        <strain evidence="1 2">L-15889</strain>
    </source>
</reference>
<name>A0A165KMP6_9APHY</name>
<gene>
    <name evidence="1" type="ORF">DAEQUDRAFT_147998</name>
</gene>
<dbReference type="Proteomes" id="UP000076727">
    <property type="component" value="Unassembled WGS sequence"/>
</dbReference>
<evidence type="ECO:0000313" key="2">
    <source>
        <dbReference type="Proteomes" id="UP000076727"/>
    </source>
</evidence>